<evidence type="ECO:0000313" key="3">
    <source>
        <dbReference type="Proteomes" id="UP000265341"/>
    </source>
</evidence>
<gene>
    <name evidence="2" type="ORF">Mrose_02979</name>
</gene>
<evidence type="ECO:0000313" key="2">
    <source>
        <dbReference type="EMBL" id="RIH83621.1"/>
    </source>
</evidence>
<accession>A0A399EN93</accession>
<dbReference type="Proteomes" id="UP000265341">
    <property type="component" value="Unassembled WGS sequence"/>
</dbReference>
<proteinExistence type="predicted"/>
<dbReference type="AlphaFoldDB" id="A0A399EN93"/>
<sequence length="145" mass="14657">MIKAESAYKENTPAEFAELIKAVAGGASPAQMDRLRGLNPGWGSGNGVQGLVGCQQGQLEGQGVRALGQAFVGLVECGHGRDQALLGGAELRPRAQPQPGIEPRPQGLHQALGQGAGGEALGVEALGALEGLPNAPGVQRLGHGE</sequence>
<feature type="region of interest" description="Disordered" evidence="1">
    <location>
        <begin position="88"/>
        <end position="114"/>
    </location>
</feature>
<keyword evidence="3" id="KW-1185">Reference proteome</keyword>
<protein>
    <submittedName>
        <fullName evidence="2">Uncharacterized protein</fullName>
    </submittedName>
</protein>
<dbReference type="EMBL" id="QWLA01000073">
    <property type="protein sequence ID" value="RIH83621.1"/>
    <property type="molecule type" value="Genomic_DNA"/>
</dbReference>
<evidence type="ECO:0000256" key="1">
    <source>
        <dbReference type="SAM" id="MobiDB-lite"/>
    </source>
</evidence>
<name>A0A399EN93_9DEIN</name>
<comment type="caution">
    <text evidence="2">The sequence shown here is derived from an EMBL/GenBank/DDBJ whole genome shotgun (WGS) entry which is preliminary data.</text>
</comment>
<organism evidence="2 3">
    <name type="scientific">Calidithermus roseus</name>
    <dbReference type="NCBI Taxonomy" id="1644118"/>
    <lineage>
        <taxon>Bacteria</taxon>
        <taxon>Thermotogati</taxon>
        <taxon>Deinococcota</taxon>
        <taxon>Deinococci</taxon>
        <taxon>Thermales</taxon>
        <taxon>Thermaceae</taxon>
        <taxon>Calidithermus</taxon>
    </lineage>
</organism>
<reference evidence="2 3" key="1">
    <citation type="submission" date="2018-08" db="EMBL/GenBank/DDBJ databases">
        <title>Meiothermus roseus NBRC 110900 genome sequencing project.</title>
        <authorList>
            <person name="Da Costa M.S."/>
            <person name="Albuquerque L."/>
            <person name="Raposo P."/>
            <person name="Froufe H.J.C."/>
            <person name="Barroso C.S."/>
            <person name="Egas C."/>
        </authorList>
    </citation>
    <scope>NUCLEOTIDE SEQUENCE [LARGE SCALE GENOMIC DNA]</scope>
    <source>
        <strain evidence="2 3">NBRC 110900</strain>
    </source>
</reference>